<dbReference type="Proteomes" id="UP000469440">
    <property type="component" value="Unassembled WGS sequence"/>
</dbReference>
<evidence type="ECO:0000256" key="7">
    <source>
        <dbReference type="ARBA" id="ARBA00037281"/>
    </source>
</evidence>
<comment type="pathway">
    <text evidence="8">Carotenoid biosynthesis; staphyloxanthin biosynthesis; staphyloxanthin from farnesyl diphosphate: step 4/5.</text>
</comment>
<dbReference type="Pfam" id="PF00535">
    <property type="entry name" value="Glycos_transf_2"/>
    <property type="match status" value="1"/>
</dbReference>
<evidence type="ECO:0000256" key="2">
    <source>
        <dbReference type="ARBA" id="ARBA00022475"/>
    </source>
</evidence>
<proteinExistence type="inferred from homology"/>
<dbReference type="Gene3D" id="3.90.550.10">
    <property type="entry name" value="Spore Coat Polysaccharide Biosynthesis Protein SpsA, Chain A"/>
    <property type="match status" value="1"/>
</dbReference>
<dbReference type="CDD" id="cd00761">
    <property type="entry name" value="Glyco_tranf_GTA_type"/>
    <property type="match status" value="1"/>
</dbReference>
<keyword evidence="5" id="KW-0125">Carotenoid biosynthesis</keyword>
<comment type="subcellular location">
    <subcellularLocation>
        <location evidence="1">Cell membrane</location>
    </subcellularLocation>
</comment>
<dbReference type="GO" id="GO:0016117">
    <property type="term" value="P:carotenoid biosynthetic process"/>
    <property type="evidence" value="ECO:0007669"/>
    <property type="project" value="UniProtKB-KW"/>
</dbReference>
<evidence type="ECO:0000256" key="1">
    <source>
        <dbReference type="ARBA" id="ARBA00004236"/>
    </source>
</evidence>
<evidence type="ECO:0000313" key="14">
    <source>
        <dbReference type="Proteomes" id="UP000469440"/>
    </source>
</evidence>
<keyword evidence="11" id="KW-1133">Transmembrane helix</keyword>
<evidence type="ECO:0000259" key="12">
    <source>
        <dbReference type="Pfam" id="PF00535"/>
    </source>
</evidence>
<evidence type="ECO:0000313" key="13">
    <source>
        <dbReference type="EMBL" id="MVB09944.1"/>
    </source>
</evidence>
<organism evidence="13 14">
    <name type="scientific">Caproicibacter fermentans</name>
    <dbReference type="NCBI Taxonomy" id="2576756"/>
    <lineage>
        <taxon>Bacteria</taxon>
        <taxon>Bacillati</taxon>
        <taxon>Bacillota</taxon>
        <taxon>Clostridia</taxon>
        <taxon>Eubacteriales</taxon>
        <taxon>Acutalibacteraceae</taxon>
        <taxon>Caproicibacter</taxon>
    </lineage>
</organism>
<dbReference type="GO" id="GO:0005886">
    <property type="term" value="C:plasma membrane"/>
    <property type="evidence" value="ECO:0007669"/>
    <property type="project" value="UniProtKB-SubCell"/>
</dbReference>
<comment type="caution">
    <text evidence="13">The sequence shown here is derived from an EMBL/GenBank/DDBJ whole genome shotgun (WGS) entry which is preliminary data.</text>
</comment>
<evidence type="ECO:0000256" key="6">
    <source>
        <dbReference type="ARBA" id="ARBA00023136"/>
    </source>
</evidence>
<keyword evidence="14" id="KW-1185">Reference proteome</keyword>
<evidence type="ECO:0000256" key="11">
    <source>
        <dbReference type="SAM" id="Phobius"/>
    </source>
</evidence>
<feature type="transmembrane region" description="Helical" evidence="11">
    <location>
        <begin position="317"/>
        <end position="341"/>
    </location>
</feature>
<feature type="transmembrane region" description="Helical" evidence="11">
    <location>
        <begin position="265"/>
        <end position="286"/>
    </location>
</feature>
<keyword evidence="11" id="KW-0812">Transmembrane</keyword>
<dbReference type="OrthoDB" id="9768769at2"/>
<name>A0A6N8HVW2_9FIRM</name>
<evidence type="ECO:0000256" key="8">
    <source>
        <dbReference type="ARBA" id="ARBA00037904"/>
    </source>
</evidence>
<keyword evidence="3 13" id="KW-0328">Glycosyltransferase</keyword>
<gene>
    <name evidence="13" type="primary">crtQ</name>
    <name evidence="13" type="ORF">CAFE_06140</name>
</gene>
<comment type="similarity">
    <text evidence="9">Belongs to the glycosyltransferase 2 family. CrtQ subfamily.</text>
</comment>
<dbReference type="PANTHER" id="PTHR43646:SF2">
    <property type="entry name" value="GLYCOSYLTRANSFERASE 2-LIKE DOMAIN-CONTAINING PROTEIN"/>
    <property type="match status" value="1"/>
</dbReference>
<dbReference type="EMBL" id="VWXL01000014">
    <property type="protein sequence ID" value="MVB09944.1"/>
    <property type="molecule type" value="Genomic_DNA"/>
</dbReference>
<accession>A0A6N8HVW2</accession>
<dbReference type="GO" id="GO:0016757">
    <property type="term" value="F:glycosyltransferase activity"/>
    <property type="evidence" value="ECO:0007669"/>
    <property type="project" value="UniProtKB-KW"/>
</dbReference>
<dbReference type="InterPro" id="IPR029044">
    <property type="entry name" value="Nucleotide-diphossugar_trans"/>
</dbReference>
<keyword evidence="2" id="KW-1003">Cell membrane</keyword>
<evidence type="ECO:0000256" key="9">
    <source>
        <dbReference type="ARBA" id="ARBA00038120"/>
    </source>
</evidence>
<keyword evidence="6 11" id="KW-0472">Membrane</keyword>
<evidence type="ECO:0000256" key="10">
    <source>
        <dbReference type="ARBA" id="ARBA00040345"/>
    </source>
</evidence>
<evidence type="ECO:0000256" key="3">
    <source>
        <dbReference type="ARBA" id="ARBA00022676"/>
    </source>
</evidence>
<dbReference type="RefSeq" id="WP_156989750.1">
    <property type="nucleotide sequence ID" value="NZ_VWXL01000014.1"/>
</dbReference>
<dbReference type="PANTHER" id="PTHR43646">
    <property type="entry name" value="GLYCOSYLTRANSFERASE"/>
    <property type="match status" value="1"/>
</dbReference>
<protein>
    <recommendedName>
        <fullName evidence="10">4,4'-diaponeurosporenoate glycosyltransferase</fullName>
    </recommendedName>
</protein>
<feature type="domain" description="Glycosyltransferase 2-like" evidence="12">
    <location>
        <begin position="35"/>
        <end position="196"/>
    </location>
</feature>
<sequence length="364" mass="40599">MPVFLLLFLECFTGFVLYARMRLPISSSPFDRTVSVIIPARNEERNLPLLLESLQRQTRRADEVLVIDDFSSDRTADVAERFGATVVHSAPLPEHWTGKNWAVWNGYLKSTGEILVFLDADVRLAPDALKSLLAQRERSGGVISVVPYHTAEKFYEKLSLVLCLLGIFAFTSPFERKNRTKGLYGSCIVAARKDYQKIHGHSGVKAELLEDINLGKRFCEAGVPVCTYLSNRLVSFRMYPNGIFSELQGFAKGAMPGAATLKPETIALIVCWLVGLICSGAAPVLILLKNPLAVPFAAGYLLYAVQFLYFRKDTGRYGLLMPLLHFISTLFFLVSVLYSLYRLKAKGSFTWKGRDIPVGRGRDG</sequence>
<reference evidence="13 14" key="1">
    <citation type="submission" date="2019-09" db="EMBL/GenBank/DDBJ databases">
        <title>Genome sequence of Clostridium sp. EA1.</title>
        <authorList>
            <person name="Poehlein A."/>
            <person name="Bengelsdorf F.R."/>
            <person name="Daniel R."/>
        </authorList>
    </citation>
    <scope>NUCLEOTIDE SEQUENCE [LARGE SCALE GENOMIC DNA]</scope>
    <source>
        <strain evidence="13 14">EA1</strain>
    </source>
</reference>
<evidence type="ECO:0000256" key="4">
    <source>
        <dbReference type="ARBA" id="ARBA00022679"/>
    </source>
</evidence>
<dbReference type="SUPFAM" id="SSF53448">
    <property type="entry name" value="Nucleotide-diphospho-sugar transferases"/>
    <property type="match status" value="1"/>
</dbReference>
<dbReference type="AlphaFoldDB" id="A0A6N8HVW2"/>
<evidence type="ECO:0000256" key="5">
    <source>
        <dbReference type="ARBA" id="ARBA00022746"/>
    </source>
</evidence>
<keyword evidence="4 13" id="KW-0808">Transferase</keyword>
<dbReference type="InterPro" id="IPR001173">
    <property type="entry name" value="Glyco_trans_2-like"/>
</dbReference>
<feature type="transmembrane region" description="Helical" evidence="11">
    <location>
        <begin position="292"/>
        <end position="310"/>
    </location>
</feature>
<comment type="function">
    <text evidence="7">Catalyzes the glycosylation of 4,4'-diaponeurosporenoate, i.e. the esterification of glucose at the C1'' position with the carboxyl group of 4,4'-diaponeurosporenic acid, to form glycosyl-4,4'-diaponeurosporenoate. This is a step in the biosynthesis of staphyloxanthin, an orange pigment present in most staphylococci strains.</text>
</comment>